<name>A0ABN2URJ1_9MICC</name>
<dbReference type="PANTHER" id="PTHR34473:SF3">
    <property type="entry name" value="TRANSMEMBRANE PROTEIN-RELATED"/>
    <property type="match status" value="1"/>
</dbReference>
<evidence type="ECO:0000256" key="1">
    <source>
        <dbReference type="SAM" id="Phobius"/>
    </source>
</evidence>
<keyword evidence="1" id="KW-0472">Membrane</keyword>
<evidence type="ECO:0000259" key="2">
    <source>
        <dbReference type="Pfam" id="PF03703"/>
    </source>
</evidence>
<evidence type="ECO:0000313" key="4">
    <source>
        <dbReference type="Proteomes" id="UP001501461"/>
    </source>
</evidence>
<feature type="transmembrane region" description="Helical" evidence="1">
    <location>
        <begin position="26"/>
        <end position="45"/>
    </location>
</feature>
<proteinExistence type="predicted"/>
<feature type="transmembrane region" description="Helical" evidence="1">
    <location>
        <begin position="51"/>
        <end position="73"/>
    </location>
</feature>
<dbReference type="RefSeq" id="WP_343958708.1">
    <property type="nucleotide sequence ID" value="NZ_BAAAMN010000048.1"/>
</dbReference>
<sequence length="165" mass="18387">MKAFPAHIAFQPVRSELATYRQIHNLISLVIYVGILGGSAALISALSDPGWWHILFYIPAIWILIHCVVRIFIIPHQVRIHGWSEQSDDILIRSGAIFRAHTAVPYGRLQFVTVRQGPLQRKFDLADVSITTAGSKAAIHGLPTREATRLRDDLSSRGYARLAGL</sequence>
<dbReference type="Pfam" id="PF03703">
    <property type="entry name" value="bPH_2"/>
    <property type="match status" value="1"/>
</dbReference>
<accession>A0ABN2URJ1</accession>
<dbReference type="Proteomes" id="UP001501461">
    <property type="component" value="Unassembled WGS sequence"/>
</dbReference>
<gene>
    <name evidence="3" type="ORF">GCM10009720_22610</name>
</gene>
<reference evidence="3 4" key="1">
    <citation type="journal article" date="2019" name="Int. J. Syst. Evol. Microbiol.">
        <title>The Global Catalogue of Microorganisms (GCM) 10K type strain sequencing project: providing services to taxonomists for standard genome sequencing and annotation.</title>
        <authorList>
            <consortium name="The Broad Institute Genomics Platform"/>
            <consortium name="The Broad Institute Genome Sequencing Center for Infectious Disease"/>
            <person name="Wu L."/>
            <person name="Ma J."/>
        </authorList>
    </citation>
    <scope>NUCLEOTIDE SEQUENCE [LARGE SCALE GENOMIC DNA]</scope>
    <source>
        <strain evidence="3 4">JCM 13595</strain>
    </source>
</reference>
<comment type="caution">
    <text evidence="3">The sequence shown here is derived from an EMBL/GenBank/DDBJ whole genome shotgun (WGS) entry which is preliminary data.</text>
</comment>
<feature type="domain" description="YdbS-like PH" evidence="2">
    <location>
        <begin position="81"/>
        <end position="152"/>
    </location>
</feature>
<protein>
    <submittedName>
        <fullName evidence="3">PH domain-containing protein</fullName>
    </submittedName>
</protein>
<keyword evidence="1" id="KW-0812">Transmembrane</keyword>
<dbReference type="InterPro" id="IPR005182">
    <property type="entry name" value="YdbS-like_PH"/>
</dbReference>
<evidence type="ECO:0000313" key="3">
    <source>
        <dbReference type="EMBL" id="GAA2041558.1"/>
    </source>
</evidence>
<keyword evidence="1" id="KW-1133">Transmembrane helix</keyword>
<organism evidence="3 4">
    <name type="scientific">Yaniella flava</name>
    <dbReference type="NCBI Taxonomy" id="287930"/>
    <lineage>
        <taxon>Bacteria</taxon>
        <taxon>Bacillati</taxon>
        <taxon>Actinomycetota</taxon>
        <taxon>Actinomycetes</taxon>
        <taxon>Micrococcales</taxon>
        <taxon>Micrococcaceae</taxon>
        <taxon>Yaniella</taxon>
    </lineage>
</organism>
<keyword evidence="4" id="KW-1185">Reference proteome</keyword>
<dbReference type="PANTHER" id="PTHR34473">
    <property type="entry name" value="UPF0699 TRANSMEMBRANE PROTEIN YDBS"/>
    <property type="match status" value="1"/>
</dbReference>
<dbReference type="EMBL" id="BAAAMN010000048">
    <property type="protein sequence ID" value="GAA2041558.1"/>
    <property type="molecule type" value="Genomic_DNA"/>
</dbReference>